<dbReference type="OrthoDB" id="8610787at2"/>
<evidence type="ECO:0000313" key="5">
    <source>
        <dbReference type="Proteomes" id="UP000218890"/>
    </source>
</evidence>
<dbReference type="AlphaFoldDB" id="A0A0X8X9I9"/>
<sequence>MRGKHRRDLDDPDDIPVPVSLVEILAEYRGALGLSPYPTAGERTPMIVSLYPQRDGWQPITRQRLFSICKGIFQNAAAAVAADQPEQARALESASTHWLRHTFVTHLLAHGVGIQDARDLARHRDIGSTQVYAHSEQERLAAIVEQFAEEQSQSSSDEGGGSSSAF</sequence>
<dbReference type="GO" id="GO:0006310">
    <property type="term" value="P:DNA recombination"/>
    <property type="evidence" value="ECO:0007669"/>
    <property type="project" value="UniProtKB-KW"/>
</dbReference>
<dbReference type="CDD" id="cd00397">
    <property type="entry name" value="DNA_BRE_C"/>
    <property type="match status" value="1"/>
</dbReference>
<feature type="region of interest" description="Disordered" evidence="2">
    <location>
        <begin position="146"/>
        <end position="166"/>
    </location>
</feature>
<dbReference type="GO" id="GO:0015074">
    <property type="term" value="P:DNA integration"/>
    <property type="evidence" value="ECO:0007669"/>
    <property type="project" value="InterPro"/>
</dbReference>
<evidence type="ECO:0000313" key="4">
    <source>
        <dbReference type="EMBL" id="BAU57961.1"/>
    </source>
</evidence>
<dbReference type="GO" id="GO:0003677">
    <property type="term" value="F:DNA binding"/>
    <property type="evidence" value="ECO:0007669"/>
    <property type="project" value="InterPro"/>
</dbReference>
<evidence type="ECO:0000259" key="3">
    <source>
        <dbReference type="PROSITE" id="PS51898"/>
    </source>
</evidence>
<protein>
    <submittedName>
        <fullName evidence="4">Integrase</fullName>
    </submittedName>
</protein>
<dbReference type="RefSeq" id="WP_096409315.1">
    <property type="nucleotide sequence ID" value="NZ_AP017372.2"/>
</dbReference>
<dbReference type="InterPro" id="IPR011010">
    <property type="entry name" value="DNA_brk_join_enz"/>
</dbReference>
<dbReference type="KEGG" id="hhk:HH1059_12560"/>
<dbReference type="Proteomes" id="UP000218890">
    <property type="component" value="Chromosome"/>
</dbReference>
<dbReference type="InterPro" id="IPR013762">
    <property type="entry name" value="Integrase-like_cat_sf"/>
</dbReference>
<dbReference type="EMBL" id="AP017372">
    <property type="protein sequence ID" value="BAU57961.1"/>
    <property type="molecule type" value="Genomic_DNA"/>
</dbReference>
<dbReference type="InterPro" id="IPR002104">
    <property type="entry name" value="Integrase_catalytic"/>
</dbReference>
<evidence type="ECO:0000256" key="2">
    <source>
        <dbReference type="SAM" id="MobiDB-lite"/>
    </source>
</evidence>
<organism evidence="4 5">
    <name type="scientific">Halorhodospira halochloris</name>
    <name type="common">Ectothiorhodospira halochloris</name>
    <dbReference type="NCBI Taxonomy" id="1052"/>
    <lineage>
        <taxon>Bacteria</taxon>
        <taxon>Pseudomonadati</taxon>
        <taxon>Pseudomonadota</taxon>
        <taxon>Gammaproteobacteria</taxon>
        <taxon>Chromatiales</taxon>
        <taxon>Ectothiorhodospiraceae</taxon>
        <taxon>Halorhodospira</taxon>
    </lineage>
</organism>
<dbReference type="PROSITE" id="PS51898">
    <property type="entry name" value="TYR_RECOMBINASE"/>
    <property type="match status" value="1"/>
</dbReference>
<dbReference type="Pfam" id="PF00589">
    <property type="entry name" value="Phage_integrase"/>
    <property type="match status" value="1"/>
</dbReference>
<keyword evidence="5" id="KW-1185">Reference proteome</keyword>
<accession>A0A0X8X9I9</accession>
<feature type="domain" description="Tyr recombinase" evidence="3">
    <location>
        <begin position="1"/>
        <end position="145"/>
    </location>
</feature>
<proteinExistence type="predicted"/>
<dbReference type="SUPFAM" id="SSF56349">
    <property type="entry name" value="DNA breaking-rejoining enzymes"/>
    <property type="match status" value="1"/>
</dbReference>
<gene>
    <name evidence="4" type="ORF">HH1059_12560</name>
</gene>
<dbReference type="Gene3D" id="1.10.443.10">
    <property type="entry name" value="Intergrase catalytic core"/>
    <property type="match status" value="1"/>
</dbReference>
<name>A0A0X8X9I9_HALHR</name>
<keyword evidence="1" id="KW-0233">DNA recombination</keyword>
<evidence type="ECO:0000256" key="1">
    <source>
        <dbReference type="ARBA" id="ARBA00023172"/>
    </source>
</evidence>
<reference evidence="4" key="1">
    <citation type="submission" date="2016-02" db="EMBL/GenBank/DDBJ databases">
        <title>Halorhodospira halochloris DSM-1059 complete genome, version 2.</title>
        <authorList>
            <person name="Tsukatani Y."/>
        </authorList>
    </citation>
    <scope>NUCLEOTIDE SEQUENCE</scope>
    <source>
        <strain evidence="4">DSM 1059</strain>
    </source>
</reference>